<feature type="transmembrane region" description="Helical" evidence="2">
    <location>
        <begin position="150"/>
        <end position="173"/>
    </location>
</feature>
<evidence type="ECO:0000256" key="1">
    <source>
        <dbReference type="SAM" id="MobiDB-lite"/>
    </source>
</evidence>
<gene>
    <name evidence="4" type="ORF">ARMOST_20624</name>
</gene>
<reference evidence="5" key="1">
    <citation type="journal article" date="2017" name="Nat. Ecol. Evol.">
        <title>Genome expansion and lineage-specific genetic innovations in the forest pathogenic fungi Armillaria.</title>
        <authorList>
            <person name="Sipos G."/>
            <person name="Prasanna A.N."/>
            <person name="Walter M.C."/>
            <person name="O'Connor E."/>
            <person name="Balint B."/>
            <person name="Krizsan K."/>
            <person name="Kiss B."/>
            <person name="Hess J."/>
            <person name="Varga T."/>
            <person name="Slot J."/>
            <person name="Riley R."/>
            <person name="Boka B."/>
            <person name="Rigling D."/>
            <person name="Barry K."/>
            <person name="Lee J."/>
            <person name="Mihaltcheva S."/>
            <person name="LaButti K."/>
            <person name="Lipzen A."/>
            <person name="Waldron R."/>
            <person name="Moloney N.M."/>
            <person name="Sperisen C."/>
            <person name="Kredics L."/>
            <person name="Vagvoelgyi C."/>
            <person name="Patrignani A."/>
            <person name="Fitzpatrick D."/>
            <person name="Nagy I."/>
            <person name="Doyle S."/>
            <person name="Anderson J.B."/>
            <person name="Grigoriev I.V."/>
            <person name="Gueldener U."/>
            <person name="Muensterkoetter M."/>
            <person name="Nagy L.G."/>
        </authorList>
    </citation>
    <scope>NUCLEOTIDE SEQUENCE [LARGE SCALE GENOMIC DNA]</scope>
    <source>
        <strain evidence="5">C18/9</strain>
    </source>
</reference>
<dbReference type="OrthoDB" id="10404841at2759"/>
<accession>A0A284S7T5</accession>
<keyword evidence="2" id="KW-0472">Membrane</keyword>
<feature type="chain" id="PRO_5012176541" description="Mid2 domain-containing protein" evidence="3">
    <location>
        <begin position="20"/>
        <end position="327"/>
    </location>
</feature>
<proteinExistence type="predicted"/>
<evidence type="ECO:0000256" key="2">
    <source>
        <dbReference type="SAM" id="Phobius"/>
    </source>
</evidence>
<evidence type="ECO:0000256" key="3">
    <source>
        <dbReference type="SAM" id="SignalP"/>
    </source>
</evidence>
<organism evidence="4 5">
    <name type="scientific">Armillaria ostoyae</name>
    <name type="common">Armillaria root rot fungus</name>
    <dbReference type="NCBI Taxonomy" id="47428"/>
    <lineage>
        <taxon>Eukaryota</taxon>
        <taxon>Fungi</taxon>
        <taxon>Dikarya</taxon>
        <taxon>Basidiomycota</taxon>
        <taxon>Agaricomycotina</taxon>
        <taxon>Agaricomycetes</taxon>
        <taxon>Agaricomycetidae</taxon>
        <taxon>Agaricales</taxon>
        <taxon>Marasmiineae</taxon>
        <taxon>Physalacriaceae</taxon>
        <taxon>Armillaria</taxon>
    </lineage>
</organism>
<feature type="signal peptide" evidence="3">
    <location>
        <begin position="1"/>
        <end position="19"/>
    </location>
</feature>
<dbReference type="Proteomes" id="UP000219338">
    <property type="component" value="Unassembled WGS sequence"/>
</dbReference>
<keyword evidence="5" id="KW-1185">Reference proteome</keyword>
<feature type="region of interest" description="Disordered" evidence="1">
    <location>
        <begin position="125"/>
        <end position="148"/>
    </location>
</feature>
<keyword evidence="2" id="KW-0812">Transmembrane</keyword>
<feature type="compositionally biased region" description="Basic and acidic residues" evidence="1">
    <location>
        <begin position="244"/>
        <end position="253"/>
    </location>
</feature>
<keyword evidence="3" id="KW-0732">Signal</keyword>
<dbReference type="EMBL" id="FUEG01000040">
    <property type="protein sequence ID" value="SJL17082.1"/>
    <property type="molecule type" value="Genomic_DNA"/>
</dbReference>
<evidence type="ECO:0000313" key="4">
    <source>
        <dbReference type="EMBL" id="SJL17082.1"/>
    </source>
</evidence>
<protein>
    <recommendedName>
        <fullName evidence="6">Mid2 domain-containing protein</fullName>
    </recommendedName>
</protein>
<sequence>MNRWLLSAWIFLSISLASSLNITVLKPRPRINESTPVVLTWFTNDPEQFSLNVQTTTPRGDLVSSLQAIENFTETCRISVVFNVTGVTYIEAVLLDTAEAIQAQNSPFCQSNQFRVLEAESLHSNSSLKNSTSETDSANSTSSHTNSRPAIIVGSTIGSLAFVGIVISLFVLLQRRKLRRHQARTNDAQDDGFTAPILDGSTTTIMSPYPESYRSNVESLGRISRSSVNAHEEETEQERVEVRVPAQESRRESVAGLTEAASHGSRPPSYRTTRSSRRADDRVPFILQPIIPIVVDNDTDTQPKPYSMRRAMKRKFNQPPLELPDDN</sequence>
<feature type="region of interest" description="Disordered" evidence="1">
    <location>
        <begin position="244"/>
        <end position="281"/>
    </location>
</feature>
<name>A0A284S7T5_ARMOS</name>
<dbReference type="AlphaFoldDB" id="A0A284S7T5"/>
<evidence type="ECO:0000313" key="5">
    <source>
        <dbReference type="Proteomes" id="UP000219338"/>
    </source>
</evidence>
<keyword evidence="2" id="KW-1133">Transmembrane helix</keyword>
<feature type="region of interest" description="Disordered" evidence="1">
    <location>
        <begin position="296"/>
        <end position="327"/>
    </location>
</feature>
<evidence type="ECO:0008006" key="6">
    <source>
        <dbReference type="Google" id="ProtNLM"/>
    </source>
</evidence>